<dbReference type="PANTHER" id="PTHR46652:SF7">
    <property type="entry name" value="LEUCINE-RICH REPEAT AND IQ DOMAIN-CONTAINING PROTEIN 1"/>
    <property type="match status" value="1"/>
</dbReference>
<dbReference type="AlphaFoldDB" id="A0A811NSU1"/>
<dbReference type="Proteomes" id="UP000604825">
    <property type="component" value="Unassembled WGS sequence"/>
</dbReference>
<comment type="caution">
    <text evidence="4">The sequence shown here is derived from an EMBL/GenBank/DDBJ whole genome shotgun (WGS) entry which is preliminary data.</text>
</comment>
<dbReference type="InterPro" id="IPR032675">
    <property type="entry name" value="LRR_dom_sf"/>
</dbReference>
<feature type="compositionally biased region" description="Polar residues" evidence="3">
    <location>
        <begin position="348"/>
        <end position="364"/>
    </location>
</feature>
<evidence type="ECO:0008006" key="6">
    <source>
        <dbReference type="Google" id="ProtNLM"/>
    </source>
</evidence>
<reference evidence="4" key="1">
    <citation type="submission" date="2020-10" db="EMBL/GenBank/DDBJ databases">
        <authorList>
            <person name="Han B."/>
            <person name="Lu T."/>
            <person name="Zhao Q."/>
            <person name="Huang X."/>
            <person name="Zhao Y."/>
        </authorList>
    </citation>
    <scope>NUCLEOTIDE SEQUENCE</scope>
</reference>
<dbReference type="InterPro" id="IPR050836">
    <property type="entry name" value="SDS22/Internalin_LRR"/>
</dbReference>
<dbReference type="InterPro" id="IPR001611">
    <property type="entry name" value="Leu-rich_rpt"/>
</dbReference>
<dbReference type="InterPro" id="IPR025875">
    <property type="entry name" value="Leu-rich_rpt_4"/>
</dbReference>
<feature type="region of interest" description="Disordered" evidence="3">
    <location>
        <begin position="259"/>
        <end position="382"/>
    </location>
</feature>
<feature type="compositionally biased region" description="Basic and acidic residues" evidence="3">
    <location>
        <begin position="275"/>
        <end position="288"/>
    </location>
</feature>
<proteinExistence type="predicted"/>
<evidence type="ECO:0000256" key="2">
    <source>
        <dbReference type="ARBA" id="ARBA00022737"/>
    </source>
</evidence>
<protein>
    <recommendedName>
        <fullName evidence="6">Leucine-rich repeat family protein</fullName>
    </recommendedName>
</protein>
<evidence type="ECO:0000313" key="5">
    <source>
        <dbReference type="Proteomes" id="UP000604825"/>
    </source>
</evidence>
<dbReference type="Gene3D" id="3.80.10.10">
    <property type="entry name" value="Ribonuclease Inhibitor"/>
    <property type="match status" value="2"/>
</dbReference>
<organism evidence="4 5">
    <name type="scientific">Miscanthus lutarioriparius</name>
    <dbReference type="NCBI Taxonomy" id="422564"/>
    <lineage>
        <taxon>Eukaryota</taxon>
        <taxon>Viridiplantae</taxon>
        <taxon>Streptophyta</taxon>
        <taxon>Embryophyta</taxon>
        <taxon>Tracheophyta</taxon>
        <taxon>Spermatophyta</taxon>
        <taxon>Magnoliopsida</taxon>
        <taxon>Liliopsida</taxon>
        <taxon>Poales</taxon>
        <taxon>Poaceae</taxon>
        <taxon>PACMAD clade</taxon>
        <taxon>Panicoideae</taxon>
        <taxon>Andropogonodae</taxon>
        <taxon>Andropogoneae</taxon>
        <taxon>Saccharinae</taxon>
        <taxon>Miscanthus</taxon>
    </lineage>
</organism>
<gene>
    <name evidence="4" type="ORF">NCGR_LOCUS18853</name>
</gene>
<dbReference type="EMBL" id="CAJGYO010000005">
    <property type="protein sequence ID" value="CAD6227916.1"/>
    <property type="molecule type" value="Genomic_DNA"/>
</dbReference>
<accession>A0A811NSU1</accession>
<evidence type="ECO:0000256" key="3">
    <source>
        <dbReference type="SAM" id="MobiDB-lite"/>
    </source>
</evidence>
<name>A0A811NSU1_9POAL</name>
<sequence length="473" mass="51765">MGRLTKEQAAREAGEAGTNATSLNLTHRALSDVSCLSSFKNLERLDLGYNCLVTLEGLSSCANLKWLSVIENKLVSLKGVEELSKLQVLNAGKNKLTKMDEVASLTSLGALILNDNNISSICKLDRLQQLNTLVLSKNPVFTIGNALVKAKSMKKLSLSHCQIENIGSSLAECVELKELRLSHNKISTIPSDLAKNVKILNLDLGNNFIERSSDLKVLSELRYLRNLNLQGNPVSEKDSLVKKVKKFVPTLRILNAKPLEATSKSDKSSRKKNPPSKDKDSIGIDTKRDKRKKSKQELKGPEELEVQSISTGVTTSNPGNKLEVPDGKERKKVKKEAKTKKSEELDHANNSNLKNKAVQSSAYDTSMKDKKEAKRKKFVDEEDVDAEGIDNTEISFADLMFSNVGNPETKLKDSSTLEAAPDGKFVGGLVIDHTKKRKKSKGVVTITDSSALKMFSSMPEVGAGGLGLSGWEE</sequence>
<evidence type="ECO:0000313" key="4">
    <source>
        <dbReference type="EMBL" id="CAD6227916.1"/>
    </source>
</evidence>
<evidence type="ECO:0000256" key="1">
    <source>
        <dbReference type="ARBA" id="ARBA00022614"/>
    </source>
</evidence>
<dbReference type="OrthoDB" id="1517790at2759"/>
<dbReference type="SUPFAM" id="SSF52058">
    <property type="entry name" value="L domain-like"/>
    <property type="match status" value="1"/>
</dbReference>
<dbReference type="PROSITE" id="PS51450">
    <property type="entry name" value="LRR"/>
    <property type="match status" value="3"/>
</dbReference>
<keyword evidence="5" id="KW-1185">Reference proteome</keyword>
<keyword evidence="2" id="KW-0677">Repeat</keyword>
<keyword evidence="1" id="KW-0433">Leucine-rich repeat</keyword>
<feature type="compositionally biased region" description="Polar residues" evidence="3">
    <location>
        <begin position="307"/>
        <end position="319"/>
    </location>
</feature>
<dbReference type="PANTHER" id="PTHR46652">
    <property type="entry name" value="LEUCINE-RICH REPEAT AND IQ DOMAIN-CONTAINING PROTEIN 1-RELATED"/>
    <property type="match status" value="1"/>
</dbReference>
<dbReference type="SMART" id="SM00369">
    <property type="entry name" value="LRR_TYP"/>
    <property type="match status" value="4"/>
</dbReference>
<dbReference type="Pfam" id="PF12799">
    <property type="entry name" value="LRR_4"/>
    <property type="match status" value="1"/>
</dbReference>
<dbReference type="SMART" id="SM00365">
    <property type="entry name" value="LRR_SD22"/>
    <property type="match status" value="6"/>
</dbReference>
<dbReference type="InterPro" id="IPR003591">
    <property type="entry name" value="Leu-rich_rpt_typical-subtyp"/>
</dbReference>